<dbReference type="GO" id="GO:0004497">
    <property type="term" value="F:monooxygenase activity"/>
    <property type="evidence" value="ECO:0007669"/>
    <property type="project" value="UniProtKB-KW"/>
</dbReference>
<dbReference type="InterPro" id="IPR002401">
    <property type="entry name" value="Cyt_P450_E_grp-I"/>
</dbReference>
<dbReference type="AlphaFoldDB" id="A0A2G2WEH2"/>
<evidence type="ECO:0000256" key="3">
    <source>
        <dbReference type="ARBA" id="ARBA00022617"/>
    </source>
</evidence>
<dbReference type="Gene3D" id="1.10.630.10">
    <property type="entry name" value="Cytochrome P450"/>
    <property type="match status" value="1"/>
</dbReference>
<evidence type="ECO:0000256" key="10">
    <source>
        <dbReference type="ARBA" id="ARBA00023136"/>
    </source>
</evidence>
<keyword evidence="13" id="KW-1185">Reference proteome</keyword>
<dbReference type="EMBL" id="MLFT02000007">
    <property type="protein sequence ID" value="PHT43622.1"/>
    <property type="molecule type" value="Genomic_DNA"/>
</dbReference>
<dbReference type="Pfam" id="PF00067">
    <property type="entry name" value="p450"/>
    <property type="match status" value="1"/>
</dbReference>
<dbReference type="SUPFAM" id="SSF48264">
    <property type="entry name" value="Cytochrome P450"/>
    <property type="match status" value="1"/>
</dbReference>
<dbReference type="PANTHER" id="PTHR24282">
    <property type="entry name" value="CYTOCHROME P450 FAMILY MEMBER"/>
    <property type="match status" value="1"/>
</dbReference>
<evidence type="ECO:0000256" key="7">
    <source>
        <dbReference type="ARBA" id="ARBA00023002"/>
    </source>
</evidence>
<dbReference type="Proteomes" id="UP000224567">
    <property type="component" value="Unassembled WGS sequence"/>
</dbReference>
<keyword evidence="4" id="KW-0812">Transmembrane</keyword>
<dbReference type="GO" id="GO:0016705">
    <property type="term" value="F:oxidoreductase activity, acting on paired donors, with incorporation or reduction of molecular oxygen"/>
    <property type="evidence" value="ECO:0007669"/>
    <property type="project" value="InterPro"/>
</dbReference>
<dbReference type="InterPro" id="IPR050665">
    <property type="entry name" value="Cytochrome_P450_Monooxygen"/>
</dbReference>
<accession>A0A2G2WEH2</accession>
<feature type="binding site" description="axial binding residue" evidence="11">
    <location>
        <position position="122"/>
    </location>
    <ligand>
        <name>heme</name>
        <dbReference type="ChEBI" id="CHEBI:30413"/>
    </ligand>
    <ligandPart>
        <name>Fe</name>
        <dbReference type="ChEBI" id="CHEBI:18248"/>
    </ligandPart>
</feature>
<dbReference type="PANTHER" id="PTHR24282:SF194">
    <property type="entry name" value="CYTOCHROME P450 CYP72A219-LIKE"/>
    <property type="match status" value="1"/>
</dbReference>
<proteinExistence type="inferred from homology"/>
<keyword evidence="6" id="KW-1133">Transmembrane helix</keyword>
<keyword evidence="9" id="KW-0503">Monooxygenase</keyword>
<protein>
    <submittedName>
        <fullName evidence="12">Cytochrome</fullName>
    </submittedName>
</protein>
<comment type="similarity">
    <text evidence="2">Belongs to the cytochrome P450 family.</text>
</comment>
<keyword evidence="7" id="KW-0560">Oxidoreductase</keyword>
<reference evidence="13" key="2">
    <citation type="journal article" date="2017" name="J. Anim. Genet.">
        <title>Multiple reference genome sequences of hot pepper reveal the massive evolution of plant disease resistance genes by retroduplication.</title>
        <authorList>
            <person name="Kim S."/>
            <person name="Park J."/>
            <person name="Yeom S.-I."/>
            <person name="Kim Y.-M."/>
            <person name="Seo E."/>
            <person name="Kim K.-T."/>
            <person name="Kim M.-S."/>
            <person name="Lee J.M."/>
            <person name="Cheong K."/>
            <person name="Shin H.-S."/>
            <person name="Kim S.-B."/>
            <person name="Han K."/>
            <person name="Lee J."/>
            <person name="Park M."/>
            <person name="Lee H.-A."/>
            <person name="Lee H.-Y."/>
            <person name="Lee Y."/>
            <person name="Oh S."/>
            <person name="Lee J.H."/>
            <person name="Choi E."/>
            <person name="Choi E."/>
            <person name="Lee S.E."/>
            <person name="Jeon J."/>
            <person name="Kim H."/>
            <person name="Choi G."/>
            <person name="Song H."/>
            <person name="Lee J."/>
            <person name="Lee S.-C."/>
            <person name="Kwon J.-K."/>
            <person name="Lee H.-Y."/>
            <person name="Koo N."/>
            <person name="Hong Y."/>
            <person name="Kim R.W."/>
            <person name="Kang W.-H."/>
            <person name="Huh J.H."/>
            <person name="Kang B.-C."/>
            <person name="Yang T.-J."/>
            <person name="Lee Y.-H."/>
            <person name="Bennetzen J.L."/>
            <person name="Choi D."/>
        </authorList>
    </citation>
    <scope>NUCLEOTIDE SEQUENCE [LARGE SCALE GENOMIC DNA]</scope>
    <source>
        <strain evidence="13">cv. PBC81</strain>
    </source>
</reference>
<evidence type="ECO:0000256" key="5">
    <source>
        <dbReference type="ARBA" id="ARBA00022723"/>
    </source>
</evidence>
<sequence>MQQIWSFRRPAPFHLVRELSFASRQNPNSCGQGLSSGRDRDVKAIAPVATFGRVTKGEMKVGELDIPDGLILIIPVILVHYDKEIWGEDAKEFKLERFSEGVSKATKEQFSYIPFAGGPRICIGQNIAMMEAEMAIAMILQKFSFELSPSHAHAPFAIMTIHPQYGAPLAYAQL</sequence>
<dbReference type="InterPro" id="IPR036396">
    <property type="entry name" value="Cyt_P450_sf"/>
</dbReference>
<organism evidence="12 13">
    <name type="scientific">Capsicum baccatum</name>
    <name type="common">Peruvian pepper</name>
    <dbReference type="NCBI Taxonomy" id="33114"/>
    <lineage>
        <taxon>Eukaryota</taxon>
        <taxon>Viridiplantae</taxon>
        <taxon>Streptophyta</taxon>
        <taxon>Embryophyta</taxon>
        <taxon>Tracheophyta</taxon>
        <taxon>Spermatophyta</taxon>
        <taxon>Magnoliopsida</taxon>
        <taxon>eudicotyledons</taxon>
        <taxon>Gunneridae</taxon>
        <taxon>Pentapetalae</taxon>
        <taxon>asterids</taxon>
        <taxon>lamiids</taxon>
        <taxon>Solanales</taxon>
        <taxon>Solanaceae</taxon>
        <taxon>Solanoideae</taxon>
        <taxon>Capsiceae</taxon>
        <taxon>Capsicum</taxon>
    </lineage>
</organism>
<dbReference type="InterPro" id="IPR001128">
    <property type="entry name" value="Cyt_P450"/>
</dbReference>
<keyword evidence="8 11" id="KW-0408">Iron</keyword>
<evidence type="ECO:0000256" key="6">
    <source>
        <dbReference type="ARBA" id="ARBA00022989"/>
    </source>
</evidence>
<evidence type="ECO:0000313" key="13">
    <source>
        <dbReference type="Proteomes" id="UP000224567"/>
    </source>
</evidence>
<dbReference type="OrthoDB" id="1470350at2759"/>
<evidence type="ECO:0000256" key="8">
    <source>
        <dbReference type="ARBA" id="ARBA00023004"/>
    </source>
</evidence>
<keyword evidence="5 11" id="KW-0479">Metal-binding</keyword>
<evidence type="ECO:0000256" key="11">
    <source>
        <dbReference type="PIRSR" id="PIRSR602401-1"/>
    </source>
</evidence>
<comment type="subcellular location">
    <subcellularLocation>
        <location evidence="1">Membrane</location>
    </subcellularLocation>
</comment>
<evidence type="ECO:0000256" key="1">
    <source>
        <dbReference type="ARBA" id="ARBA00004370"/>
    </source>
</evidence>
<keyword evidence="10" id="KW-0472">Membrane</keyword>
<keyword evidence="3 11" id="KW-0349">Heme</keyword>
<reference evidence="12 13" key="1">
    <citation type="journal article" date="2017" name="Genome Biol.">
        <title>New reference genome sequences of hot pepper reveal the massive evolution of plant disease-resistance genes by retroduplication.</title>
        <authorList>
            <person name="Kim S."/>
            <person name="Park J."/>
            <person name="Yeom S.I."/>
            <person name="Kim Y.M."/>
            <person name="Seo E."/>
            <person name="Kim K.T."/>
            <person name="Kim M.S."/>
            <person name="Lee J.M."/>
            <person name="Cheong K."/>
            <person name="Shin H.S."/>
            <person name="Kim S.B."/>
            <person name="Han K."/>
            <person name="Lee J."/>
            <person name="Park M."/>
            <person name="Lee H.A."/>
            <person name="Lee H.Y."/>
            <person name="Lee Y."/>
            <person name="Oh S."/>
            <person name="Lee J.H."/>
            <person name="Choi E."/>
            <person name="Choi E."/>
            <person name="Lee S.E."/>
            <person name="Jeon J."/>
            <person name="Kim H."/>
            <person name="Choi G."/>
            <person name="Song H."/>
            <person name="Lee J."/>
            <person name="Lee S.C."/>
            <person name="Kwon J.K."/>
            <person name="Lee H.Y."/>
            <person name="Koo N."/>
            <person name="Hong Y."/>
            <person name="Kim R.W."/>
            <person name="Kang W.H."/>
            <person name="Huh J.H."/>
            <person name="Kang B.C."/>
            <person name="Yang T.J."/>
            <person name="Lee Y.H."/>
            <person name="Bennetzen J.L."/>
            <person name="Choi D."/>
        </authorList>
    </citation>
    <scope>NUCLEOTIDE SEQUENCE [LARGE SCALE GENOMIC DNA]</scope>
    <source>
        <strain evidence="13">cv. PBC81</strain>
    </source>
</reference>
<dbReference type="GO" id="GO:0020037">
    <property type="term" value="F:heme binding"/>
    <property type="evidence" value="ECO:0007669"/>
    <property type="project" value="InterPro"/>
</dbReference>
<evidence type="ECO:0000256" key="2">
    <source>
        <dbReference type="ARBA" id="ARBA00010617"/>
    </source>
</evidence>
<evidence type="ECO:0000313" key="12">
    <source>
        <dbReference type="EMBL" id="PHT43622.1"/>
    </source>
</evidence>
<gene>
    <name evidence="12" type="ORF">CQW23_17647</name>
</gene>
<evidence type="ECO:0000256" key="9">
    <source>
        <dbReference type="ARBA" id="ARBA00023033"/>
    </source>
</evidence>
<evidence type="ECO:0000256" key="4">
    <source>
        <dbReference type="ARBA" id="ARBA00022692"/>
    </source>
</evidence>
<dbReference type="PRINTS" id="PR00463">
    <property type="entry name" value="EP450I"/>
</dbReference>
<comment type="caution">
    <text evidence="12">The sequence shown here is derived from an EMBL/GenBank/DDBJ whole genome shotgun (WGS) entry which is preliminary data.</text>
</comment>
<dbReference type="GO" id="GO:0016020">
    <property type="term" value="C:membrane"/>
    <property type="evidence" value="ECO:0007669"/>
    <property type="project" value="UniProtKB-SubCell"/>
</dbReference>
<comment type="cofactor">
    <cofactor evidence="11">
        <name>heme</name>
        <dbReference type="ChEBI" id="CHEBI:30413"/>
    </cofactor>
</comment>
<dbReference type="GO" id="GO:0005506">
    <property type="term" value="F:iron ion binding"/>
    <property type="evidence" value="ECO:0007669"/>
    <property type="project" value="InterPro"/>
</dbReference>
<name>A0A2G2WEH2_CAPBA</name>
<dbReference type="STRING" id="33114.A0A2G2WEH2"/>